<keyword evidence="4 5" id="KW-0472">Membrane</keyword>
<evidence type="ECO:0000256" key="5">
    <source>
        <dbReference type="SAM" id="Phobius"/>
    </source>
</evidence>
<keyword evidence="8" id="KW-1185">Reference proteome</keyword>
<dbReference type="GO" id="GO:0016020">
    <property type="term" value="C:membrane"/>
    <property type="evidence" value="ECO:0007669"/>
    <property type="project" value="UniProtKB-SubCell"/>
</dbReference>
<evidence type="ECO:0000256" key="4">
    <source>
        <dbReference type="ARBA" id="ARBA00023136"/>
    </source>
</evidence>
<evidence type="ECO:0000313" key="8">
    <source>
        <dbReference type="Proteomes" id="UP000199008"/>
    </source>
</evidence>
<proteinExistence type="predicted"/>
<dbReference type="AlphaFoldDB" id="A0A1G9F9E3"/>
<organism evidence="7 8">
    <name type="scientific">Lacicoccus qingdaonensis</name>
    <dbReference type="NCBI Taxonomy" id="576118"/>
    <lineage>
        <taxon>Bacteria</taxon>
        <taxon>Bacillati</taxon>
        <taxon>Bacillota</taxon>
        <taxon>Bacilli</taxon>
        <taxon>Bacillales</taxon>
        <taxon>Salinicoccaceae</taxon>
        <taxon>Lacicoccus</taxon>
    </lineage>
</organism>
<keyword evidence="3 5" id="KW-1133">Transmembrane helix</keyword>
<comment type="subcellular location">
    <subcellularLocation>
        <location evidence="1">Membrane</location>
        <topology evidence="1">Multi-pass membrane protein</topology>
    </subcellularLocation>
</comment>
<evidence type="ECO:0000256" key="3">
    <source>
        <dbReference type="ARBA" id="ARBA00022989"/>
    </source>
</evidence>
<feature type="transmembrane region" description="Helical" evidence="5">
    <location>
        <begin position="125"/>
        <end position="147"/>
    </location>
</feature>
<dbReference type="Proteomes" id="UP000199008">
    <property type="component" value="Unassembled WGS sequence"/>
</dbReference>
<dbReference type="EMBL" id="FNFY01000011">
    <property type="protein sequence ID" value="SDK84833.1"/>
    <property type="molecule type" value="Genomic_DNA"/>
</dbReference>
<dbReference type="Pfam" id="PF06271">
    <property type="entry name" value="RDD"/>
    <property type="match status" value="1"/>
</dbReference>
<sequence length="173" mass="20502">MRKSYLKKRFLALLIDYIVIWIYLILLFLLFAAIYILFFDSIPAFDETTSHLMSLFTTVLPATLVFSYMEYRYPYQTFGKRRMGLEVTYESPSYWYSLLRNAMKFLPWHIGHTGVIRAMYNDYSVLWFMVGNIGFLLAVIYILMVLFGKHFKHIPDMIAGKSVRERGIKINET</sequence>
<feature type="domain" description="RDD" evidence="6">
    <location>
        <begin position="7"/>
        <end position="160"/>
    </location>
</feature>
<evidence type="ECO:0000259" key="6">
    <source>
        <dbReference type="Pfam" id="PF06271"/>
    </source>
</evidence>
<feature type="transmembrane region" description="Helical" evidence="5">
    <location>
        <begin position="12"/>
        <end position="38"/>
    </location>
</feature>
<accession>A0A1G9F9E3</accession>
<evidence type="ECO:0000256" key="1">
    <source>
        <dbReference type="ARBA" id="ARBA00004141"/>
    </source>
</evidence>
<evidence type="ECO:0000313" key="7">
    <source>
        <dbReference type="EMBL" id="SDK84833.1"/>
    </source>
</evidence>
<feature type="transmembrane region" description="Helical" evidence="5">
    <location>
        <begin position="50"/>
        <end position="71"/>
    </location>
</feature>
<dbReference type="STRING" id="576118.SAMN05216216_11134"/>
<reference evidence="8" key="1">
    <citation type="submission" date="2016-10" db="EMBL/GenBank/DDBJ databases">
        <authorList>
            <person name="Varghese N."/>
            <person name="Submissions S."/>
        </authorList>
    </citation>
    <scope>NUCLEOTIDE SEQUENCE [LARGE SCALE GENOMIC DNA]</scope>
    <source>
        <strain evidence="8">CGMCC 1.8895</strain>
    </source>
</reference>
<gene>
    <name evidence="7" type="ORF">SAMN05216216_11134</name>
</gene>
<evidence type="ECO:0000256" key="2">
    <source>
        <dbReference type="ARBA" id="ARBA00022692"/>
    </source>
</evidence>
<protein>
    <submittedName>
        <fullName evidence="7">RDD family protein</fullName>
    </submittedName>
</protein>
<keyword evidence="2 5" id="KW-0812">Transmembrane</keyword>
<dbReference type="InterPro" id="IPR010432">
    <property type="entry name" value="RDD"/>
</dbReference>
<name>A0A1G9F9E3_9BACL</name>